<proteinExistence type="predicted"/>
<keyword evidence="1" id="KW-0805">Transcription regulation</keyword>
<dbReference type="SUPFAM" id="SSF64288">
    <property type="entry name" value="Chorismate lyase-like"/>
    <property type="match status" value="1"/>
</dbReference>
<accession>A0A166A7P5</accession>
<dbReference type="GO" id="GO:0003700">
    <property type="term" value="F:DNA-binding transcription factor activity"/>
    <property type="evidence" value="ECO:0007669"/>
    <property type="project" value="InterPro"/>
</dbReference>
<dbReference type="GO" id="GO:0045892">
    <property type="term" value="P:negative regulation of DNA-templated transcription"/>
    <property type="evidence" value="ECO:0007669"/>
    <property type="project" value="TreeGrafter"/>
</dbReference>
<dbReference type="PRINTS" id="PR00035">
    <property type="entry name" value="HTHGNTR"/>
</dbReference>
<dbReference type="PANTHER" id="PTHR44846">
    <property type="entry name" value="MANNOSYL-D-GLYCERATE TRANSPORT/METABOLISM SYSTEM REPRESSOR MNGR-RELATED"/>
    <property type="match status" value="1"/>
</dbReference>
<dbReference type="Gene3D" id="1.10.10.10">
    <property type="entry name" value="Winged helix-like DNA-binding domain superfamily/Winged helix DNA-binding domain"/>
    <property type="match status" value="1"/>
</dbReference>
<dbReference type="SMART" id="SM00866">
    <property type="entry name" value="UTRA"/>
    <property type="match status" value="1"/>
</dbReference>
<dbReference type="InterPro" id="IPR036390">
    <property type="entry name" value="WH_DNA-bd_sf"/>
</dbReference>
<dbReference type="InterPro" id="IPR036388">
    <property type="entry name" value="WH-like_DNA-bd_sf"/>
</dbReference>
<comment type="caution">
    <text evidence="5">The sequence shown here is derived from an EMBL/GenBank/DDBJ whole genome shotgun (WGS) entry which is preliminary data.</text>
</comment>
<dbReference type="GO" id="GO:0003677">
    <property type="term" value="F:DNA binding"/>
    <property type="evidence" value="ECO:0007669"/>
    <property type="project" value="UniProtKB-KW"/>
</dbReference>
<dbReference type="InterPro" id="IPR011663">
    <property type="entry name" value="UTRA"/>
</dbReference>
<evidence type="ECO:0000313" key="6">
    <source>
        <dbReference type="Proteomes" id="UP000076577"/>
    </source>
</evidence>
<reference evidence="5 6" key="1">
    <citation type="journal article" date="2016" name="Front. Microbiol.">
        <title>Comparative Genomic Analysis Reveals a Diverse Repertoire of Genes Involved in Prokaryote-Eukaryote Interactions within the Pseudovibrio Genus.</title>
        <authorList>
            <person name="Romano S."/>
            <person name="Fernandez-Guerra A."/>
            <person name="Reen F.J."/>
            <person name="Glockner F.O."/>
            <person name="Crowley S.P."/>
            <person name="O'Sullivan O."/>
            <person name="Cotter P.D."/>
            <person name="Adams C."/>
            <person name="Dobson A.D."/>
            <person name="O'Gara F."/>
        </authorList>
    </citation>
    <scope>NUCLEOTIDE SEQUENCE [LARGE SCALE GENOMIC DNA]</scope>
    <source>
        <strain evidence="5 6">Ad2</strain>
    </source>
</reference>
<keyword evidence="3" id="KW-0804">Transcription</keyword>
<dbReference type="Proteomes" id="UP000076577">
    <property type="component" value="Unassembled WGS sequence"/>
</dbReference>
<dbReference type="Pfam" id="PF07702">
    <property type="entry name" value="UTRA"/>
    <property type="match status" value="1"/>
</dbReference>
<dbReference type="InterPro" id="IPR028978">
    <property type="entry name" value="Chorismate_lyase_/UTRA_dom_sf"/>
</dbReference>
<protein>
    <submittedName>
        <fullName evidence="5">Mannosyl-D-glycerate transport/metabolism system repressor MngR</fullName>
    </submittedName>
</protein>
<dbReference type="PANTHER" id="PTHR44846:SF1">
    <property type="entry name" value="MANNOSYL-D-GLYCERATE TRANSPORT_METABOLISM SYSTEM REPRESSOR MNGR-RELATED"/>
    <property type="match status" value="1"/>
</dbReference>
<dbReference type="STRING" id="989403.SAMN05421798_107187"/>
<dbReference type="PROSITE" id="PS50949">
    <property type="entry name" value="HTH_GNTR"/>
    <property type="match status" value="1"/>
</dbReference>
<dbReference type="CDD" id="cd07377">
    <property type="entry name" value="WHTH_GntR"/>
    <property type="match status" value="1"/>
</dbReference>
<name>A0A166A7P5_9HYPH</name>
<keyword evidence="2" id="KW-0238">DNA-binding</keyword>
<dbReference type="InterPro" id="IPR012702">
    <property type="entry name" value="CP_lyase_PhnF"/>
</dbReference>
<dbReference type="InterPro" id="IPR050679">
    <property type="entry name" value="Bact_HTH_transcr_reg"/>
</dbReference>
<dbReference type="EMBL" id="LMCB01000006">
    <property type="protein sequence ID" value="KZL20702.1"/>
    <property type="molecule type" value="Genomic_DNA"/>
</dbReference>
<dbReference type="AlphaFoldDB" id="A0A166A7P5"/>
<dbReference type="PATRIC" id="fig|989403.3.peg.1274"/>
<feature type="domain" description="HTH gntR-type" evidence="4">
    <location>
        <begin position="14"/>
        <end position="82"/>
    </location>
</feature>
<dbReference type="Gene3D" id="3.40.1410.10">
    <property type="entry name" value="Chorismate lyase-like"/>
    <property type="match status" value="1"/>
</dbReference>
<dbReference type="NCBIfam" id="TIGR02325">
    <property type="entry name" value="C_P_lyase_phnF"/>
    <property type="match status" value="1"/>
</dbReference>
<dbReference type="InterPro" id="IPR000524">
    <property type="entry name" value="Tscrpt_reg_HTH_GntR"/>
</dbReference>
<dbReference type="Pfam" id="PF00392">
    <property type="entry name" value="GntR"/>
    <property type="match status" value="1"/>
</dbReference>
<evidence type="ECO:0000313" key="5">
    <source>
        <dbReference type="EMBL" id="KZL20702.1"/>
    </source>
</evidence>
<evidence type="ECO:0000256" key="1">
    <source>
        <dbReference type="ARBA" id="ARBA00023015"/>
    </source>
</evidence>
<dbReference type="SMART" id="SM00345">
    <property type="entry name" value="HTH_GNTR"/>
    <property type="match status" value="1"/>
</dbReference>
<dbReference type="SUPFAM" id="SSF46785">
    <property type="entry name" value="Winged helix' DNA-binding domain"/>
    <property type="match status" value="1"/>
</dbReference>
<keyword evidence="6" id="KW-1185">Reference proteome</keyword>
<evidence type="ECO:0000256" key="2">
    <source>
        <dbReference type="ARBA" id="ARBA00023125"/>
    </source>
</evidence>
<evidence type="ECO:0000256" key="3">
    <source>
        <dbReference type="ARBA" id="ARBA00023163"/>
    </source>
</evidence>
<sequence>MKFEFSPIERRNGVAMWKQIAENLRAVLSRSEVSSGEKIPTEQELAHAFGVNRHTVRRAISTLIEEGFLRADQGRGTFVVKAPLVYPIGPRTRFTENLSGQAQEVYGDIFRVSEVVADAYTGELLNVELGTPLFKCESVSYADATPLIAGTRWFEASRFPNLPADLKETSSITKIMEKYGLGEYRRKETRITAALCSAENAELLKIPEGAPVLIMESINVTEGGKAIQVGRAYVAADRMHLTVRNE</sequence>
<organism evidence="5 6">
    <name type="scientific">Pseudovibrio axinellae</name>
    <dbReference type="NCBI Taxonomy" id="989403"/>
    <lineage>
        <taxon>Bacteria</taxon>
        <taxon>Pseudomonadati</taxon>
        <taxon>Pseudomonadota</taxon>
        <taxon>Alphaproteobacteria</taxon>
        <taxon>Hyphomicrobiales</taxon>
        <taxon>Stappiaceae</taxon>
        <taxon>Pseudovibrio</taxon>
    </lineage>
</organism>
<evidence type="ECO:0000259" key="4">
    <source>
        <dbReference type="PROSITE" id="PS50949"/>
    </source>
</evidence>
<gene>
    <name evidence="5" type="primary">mngR</name>
    <name evidence="5" type="ORF">PsAD2_01190</name>
</gene>